<organism evidence="2">
    <name type="scientific">Sesamum radiatum</name>
    <name type="common">Black benniseed</name>
    <dbReference type="NCBI Taxonomy" id="300843"/>
    <lineage>
        <taxon>Eukaryota</taxon>
        <taxon>Viridiplantae</taxon>
        <taxon>Streptophyta</taxon>
        <taxon>Embryophyta</taxon>
        <taxon>Tracheophyta</taxon>
        <taxon>Spermatophyta</taxon>
        <taxon>Magnoliopsida</taxon>
        <taxon>eudicotyledons</taxon>
        <taxon>Gunneridae</taxon>
        <taxon>Pentapetalae</taxon>
        <taxon>asterids</taxon>
        <taxon>lamiids</taxon>
        <taxon>Lamiales</taxon>
        <taxon>Pedaliaceae</taxon>
        <taxon>Sesamum</taxon>
    </lineage>
</organism>
<dbReference type="EMBL" id="JACGWJ010000019">
    <property type="protein sequence ID" value="KAL0345253.1"/>
    <property type="molecule type" value="Genomic_DNA"/>
</dbReference>
<evidence type="ECO:0000256" key="1">
    <source>
        <dbReference type="SAM" id="MobiDB-lite"/>
    </source>
</evidence>
<evidence type="ECO:0000313" key="2">
    <source>
        <dbReference type="EMBL" id="KAL0345253.1"/>
    </source>
</evidence>
<feature type="compositionally biased region" description="Basic and acidic residues" evidence="1">
    <location>
        <begin position="44"/>
        <end position="65"/>
    </location>
</feature>
<sequence>MASDRGNKPAVKREGTYVYSIVPPASLKNAISKGWGSLVRSKTYRESGDHHGEKRRGEVTAESRKSVSIVQERGSVSEVEANATGSAAELLEVRVLASDMPALMQVHAFRCARTSFESLEKFSSKQLAYNIKKVSPSQPYS</sequence>
<proteinExistence type="predicted"/>
<feature type="region of interest" description="Disordered" evidence="1">
    <location>
        <begin position="44"/>
        <end position="66"/>
    </location>
</feature>
<name>A0AAW2NPB1_SESRA</name>
<comment type="caution">
    <text evidence="2">The sequence shown here is derived from an EMBL/GenBank/DDBJ whole genome shotgun (WGS) entry which is preliminary data.</text>
</comment>
<accession>A0AAW2NPB1</accession>
<dbReference type="AlphaFoldDB" id="A0AAW2NPB1"/>
<protein>
    <submittedName>
        <fullName evidence="2">Uncharacterized protein</fullName>
    </submittedName>
</protein>
<reference evidence="2" key="1">
    <citation type="submission" date="2020-06" db="EMBL/GenBank/DDBJ databases">
        <authorList>
            <person name="Li T."/>
            <person name="Hu X."/>
            <person name="Zhang T."/>
            <person name="Song X."/>
            <person name="Zhang H."/>
            <person name="Dai N."/>
            <person name="Sheng W."/>
            <person name="Hou X."/>
            <person name="Wei L."/>
        </authorList>
    </citation>
    <scope>NUCLEOTIDE SEQUENCE</scope>
    <source>
        <strain evidence="2">G02</strain>
        <tissue evidence="2">Leaf</tissue>
    </source>
</reference>
<reference evidence="2" key="2">
    <citation type="journal article" date="2024" name="Plant">
        <title>Genomic evolution and insights into agronomic trait innovations of Sesamum species.</title>
        <authorList>
            <person name="Miao H."/>
            <person name="Wang L."/>
            <person name="Qu L."/>
            <person name="Liu H."/>
            <person name="Sun Y."/>
            <person name="Le M."/>
            <person name="Wang Q."/>
            <person name="Wei S."/>
            <person name="Zheng Y."/>
            <person name="Lin W."/>
            <person name="Duan Y."/>
            <person name="Cao H."/>
            <person name="Xiong S."/>
            <person name="Wang X."/>
            <person name="Wei L."/>
            <person name="Li C."/>
            <person name="Ma Q."/>
            <person name="Ju M."/>
            <person name="Zhao R."/>
            <person name="Li G."/>
            <person name="Mu C."/>
            <person name="Tian Q."/>
            <person name="Mei H."/>
            <person name="Zhang T."/>
            <person name="Gao T."/>
            <person name="Zhang H."/>
        </authorList>
    </citation>
    <scope>NUCLEOTIDE SEQUENCE</scope>
    <source>
        <strain evidence="2">G02</strain>
    </source>
</reference>
<gene>
    <name evidence="2" type="ORF">Sradi_4356600</name>
</gene>